<dbReference type="EMBL" id="SBIQ01000037">
    <property type="protein sequence ID" value="KAF7683970.1"/>
    <property type="molecule type" value="Genomic_DNA"/>
</dbReference>
<dbReference type="PANTHER" id="PTHR23057">
    <property type="entry name" value="JUXTAPOSED WITH ANOTHER ZINC FINGER PROTEIN 1"/>
    <property type="match status" value="1"/>
</dbReference>
<keyword evidence="8" id="KW-1185">Reference proteome</keyword>
<evidence type="ECO:0000256" key="2">
    <source>
        <dbReference type="ARBA" id="ARBA00022737"/>
    </source>
</evidence>
<gene>
    <name evidence="7" type="ORF">TCON_0831</name>
</gene>
<protein>
    <submittedName>
        <fullName evidence="7">Zinc finger C2H2 protein</fullName>
    </submittedName>
</protein>
<evidence type="ECO:0000256" key="4">
    <source>
        <dbReference type="ARBA" id="ARBA00022833"/>
    </source>
</evidence>
<sequence length="180" mass="21988">MFDQNLYFTELLDDMGIEISTENKKENPSISKKRKSRSKRNNKTLEYYKYMNDANIDCFNDFKDMGKATCKKKQSFETSEYYYEEFLEKYYYMILGNDYLSDYQQRRPYKCGILGCNKYYSSEDFLRYHRDNDHEIDQLKPYYCAEPNCNKRYKNQNGLDYHLKHNHIDNLKDDDLDLYD</sequence>
<dbReference type="Gene3D" id="3.30.160.60">
    <property type="entry name" value="Classic Zinc Finger"/>
    <property type="match status" value="1"/>
</dbReference>
<feature type="domain" description="C2H2-type" evidence="6">
    <location>
        <begin position="142"/>
        <end position="172"/>
    </location>
</feature>
<evidence type="ECO:0000313" key="8">
    <source>
        <dbReference type="Proteomes" id="UP001516464"/>
    </source>
</evidence>
<keyword evidence="2" id="KW-0677">Repeat</keyword>
<evidence type="ECO:0000256" key="5">
    <source>
        <dbReference type="PROSITE-ProRule" id="PRU00042"/>
    </source>
</evidence>
<name>A0ABQ7I0R9_9MICR</name>
<reference evidence="7 8" key="1">
    <citation type="submission" date="2019-01" db="EMBL/GenBank/DDBJ databases">
        <title>Genomes sequencing and comparative genomics of infectious freshwater microsporidia, Cucumispora dikerogammari and Thelohania contejeani.</title>
        <authorList>
            <person name="Cormier A."/>
            <person name="Giraud I."/>
            <person name="Wattier R."/>
            <person name="Teixeira M."/>
            <person name="Grandjean F."/>
            <person name="Rigaud T."/>
            <person name="Cordaux R."/>
        </authorList>
    </citation>
    <scope>NUCLEOTIDE SEQUENCE [LARGE SCALE GENOMIC DNA]</scope>
    <source>
        <strain evidence="7">T1</strain>
        <tissue evidence="7">Spores</tissue>
    </source>
</reference>
<dbReference type="SMART" id="SM00355">
    <property type="entry name" value="ZnF_C2H2"/>
    <property type="match status" value="2"/>
</dbReference>
<evidence type="ECO:0000256" key="3">
    <source>
        <dbReference type="ARBA" id="ARBA00022771"/>
    </source>
</evidence>
<accession>A0ABQ7I0R9</accession>
<evidence type="ECO:0000259" key="6">
    <source>
        <dbReference type="PROSITE" id="PS50157"/>
    </source>
</evidence>
<dbReference type="InterPro" id="IPR051580">
    <property type="entry name" value="ZnF-Chromatin_assoc"/>
</dbReference>
<organism evidence="7 8">
    <name type="scientific">Astathelohania contejeani</name>
    <dbReference type="NCBI Taxonomy" id="164912"/>
    <lineage>
        <taxon>Eukaryota</taxon>
        <taxon>Fungi</taxon>
        <taxon>Fungi incertae sedis</taxon>
        <taxon>Microsporidia</taxon>
        <taxon>Astathelohaniidae</taxon>
        <taxon>Astathelohania</taxon>
    </lineage>
</organism>
<dbReference type="InterPro" id="IPR013087">
    <property type="entry name" value="Znf_C2H2_type"/>
</dbReference>
<evidence type="ECO:0000256" key="1">
    <source>
        <dbReference type="ARBA" id="ARBA00022723"/>
    </source>
</evidence>
<keyword evidence="3 5" id="KW-0863">Zinc-finger</keyword>
<keyword evidence="4" id="KW-0862">Zinc</keyword>
<comment type="caution">
    <text evidence="7">The sequence shown here is derived from an EMBL/GenBank/DDBJ whole genome shotgun (WGS) entry which is preliminary data.</text>
</comment>
<dbReference type="PANTHER" id="PTHR23057:SF0">
    <property type="entry name" value="JUXTAPOSED WITH ANOTHER ZINC FINGER PROTEIN 1"/>
    <property type="match status" value="1"/>
</dbReference>
<keyword evidence="1" id="KW-0479">Metal-binding</keyword>
<dbReference type="PROSITE" id="PS50157">
    <property type="entry name" value="ZINC_FINGER_C2H2_2"/>
    <property type="match status" value="1"/>
</dbReference>
<dbReference type="Proteomes" id="UP001516464">
    <property type="component" value="Unassembled WGS sequence"/>
</dbReference>
<evidence type="ECO:0000313" key="7">
    <source>
        <dbReference type="EMBL" id="KAF7683970.1"/>
    </source>
</evidence>
<proteinExistence type="predicted"/>
<dbReference type="PROSITE" id="PS00028">
    <property type="entry name" value="ZINC_FINGER_C2H2_1"/>
    <property type="match status" value="2"/>
</dbReference>